<accession>A0ABR5JR14</accession>
<evidence type="ECO:0000256" key="9">
    <source>
        <dbReference type="ARBA" id="ARBA00029447"/>
    </source>
</evidence>
<evidence type="ECO:0000256" key="3">
    <source>
        <dbReference type="ARBA" id="ARBA00022481"/>
    </source>
</evidence>
<evidence type="ECO:0000313" key="13">
    <source>
        <dbReference type="EMBL" id="KOP59876.1"/>
    </source>
</evidence>
<reference evidence="13 14" key="1">
    <citation type="submission" date="2014-12" db="EMBL/GenBank/DDBJ databases">
        <authorList>
            <person name="Baeyen S."/>
        </authorList>
    </citation>
    <scope>NUCLEOTIDE SEQUENCE [LARGE SCALE GENOMIC DNA]</scope>
    <source>
        <strain evidence="13 14">LMG 28496</strain>
    </source>
</reference>
<keyword evidence="7" id="KW-0472">Membrane</keyword>
<dbReference type="PROSITE" id="PS50885">
    <property type="entry name" value="HAMP"/>
    <property type="match status" value="1"/>
</dbReference>
<keyword evidence="4" id="KW-0145">Chemotaxis</keyword>
<comment type="similarity">
    <text evidence="9">Belongs to the methyl-accepting chemotaxis (MCP) protein family.</text>
</comment>
<sequence length="539" mass="57391">MNLRKMKIGLRSMLCFGLIAVLVVILGIFGLIKMGSIRAAGELIEQDSIPGIVSSDNLALQLSRVRLETVRLLADPANVDSIDAKIKALREGVNAEFSRYNSMLDSKSERVVFDDLASTFRQYLSGVDTIVMLLKEQKVVEARVLMNSSMSELGASMNELSAKLQKSNLDTAASHSDAADDIYTTSKVVTVFAILATLSLTTLLSWRMTRSLTVPLSRAVKAAQTIAAGDLTHSFADHGGDEAAQLLTSMSSMQATLRSTLEHIGRSAEQLASSSEEMSAVMQESAEGLQQQNSEIEMAATAVTEMSQAVEEVASNAVATSVESKSAAATTRYGQVQLSETLTAISALADNVLTASDEARNLAEQTRSISKVLDVIRAVAEQTNLLALNAAIEAARAGEAGRGFAVVADEVRSLAHRTGESTREIESMITNIQHGTNQTVEALLLSANQARQTQLQAHSANEALGTIAQAVGGIDERNMVIASAAEEQAQVAREVDRNLVRIRDLSVQTSAGAGQTHAASQELSRLAGDLSGLVKRFSV</sequence>
<evidence type="ECO:0000256" key="6">
    <source>
        <dbReference type="ARBA" id="ARBA00022989"/>
    </source>
</evidence>
<evidence type="ECO:0000259" key="12">
    <source>
        <dbReference type="PROSITE" id="PS50885"/>
    </source>
</evidence>
<evidence type="ECO:0000256" key="8">
    <source>
        <dbReference type="ARBA" id="ARBA00023224"/>
    </source>
</evidence>
<evidence type="ECO:0000256" key="1">
    <source>
        <dbReference type="ARBA" id="ARBA00004236"/>
    </source>
</evidence>
<gene>
    <name evidence="13" type="ORF">OX90_09045</name>
</gene>
<dbReference type="PANTHER" id="PTHR32089">
    <property type="entry name" value="METHYL-ACCEPTING CHEMOTAXIS PROTEIN MCPB"/>
    <property type="match status" value="1"/>
</dbReference>
<evidence type="ECO:0000256" key="10">
    <source>
        <dbReference type="PROSITE-ProRule" id="PRU00284"/>
    </source>
</evidence>
<keyword evidence="3" id="KW-0488">Methylation</keyword>
<dbReference type="Pfam" id="PF00672">
    <property type="entry name" value="HAMP"/>
    <property type="match status" value="1"/>
</dbReference>
<keyword evidence="8 10" id="KW-0807">Transducer</keyword>
<keyword evidence="6" id="KW-1133">Transmembrane helix</keyword>
<dbReference type="Pfam" id="PF00015">
    <property type="entry name" value="MCPsignal"/>
    <property type="match status" value="1"/>
</dbReference>
<evidence type="ECO:0000313" key="14">
    <source>
        <dbReference type="Proteomes" id="UP000037201"/>
    </source>
</evidence>
<evidence type="ECO:0000259" key="11">
    <source>
        <dbReference type="PROSITE" id="PS50111"/>
    </source>
</evidence>
<dbReference type="InterPro" id="IPR004090">
    <property type="entry name" value="Chemotax_Me-accpt_rcpt"/>
</dbReference>
<feature type="domain" description="Methyl-accepting transducer" evidence="11">
    <location>
        <begin position="267"/>
        <end position="503"/>
    </location>
</feature>
<evidence type="ECO:0000256" key="7">
    <source>
        <dbReference type="ARBA" id="ARBA00023136"/>
    </source>
</evidence>
<proteinExistence type="inferred from homology"/>
<evidence type="ECO:0000256" key="4">
    <source>
        <dbReference type="ARBA" id="ARBA00022500"/>
    </source>
</evidence>
<evidence type="ECO:0000256" key="2">
    <source>
        <dbReference type="ARBA" id="ARBA00022475"/>
    </source>
</evidence>
<dbReference type="InterPro" id="IPR024478">
    <property type="entry name" value="HlyB_4HB_MCP"/>
</dbReference>
<dbReference type="SMART" id="SM00304">
    <property type="entry name" value="HAMP"/>
    <property type="match status" value="1"/>
</dbReference>
<comment type="caution">
    <text evidence="13">The sequence shown here is derived from an EMBL/GenBank/DDBJ whole genome shotgun (WGS) entry which is preliminary data.</text>
</comment>
<organism evidence="13 14">
    <name type="scientific">Pseudomonas coronafaciens pv. porri</name>
    <dbReference type="NCBI Taxonomy" id="83964"/>
    <lineage>
        <taxon>Bacteria</taxon>
        <taxon>Pseudomonadati</taxon>
        <taxon>Pseudomonadota</taxon>
        <taxon>Gammaproteobacteria</taxon>
        <taxon>Pseudomonadales</taxon>
        <taxon>Pseudomonadaceae</taxon>
        <taxon>Pseudomonas</taxon>
        <taxon>Pseudomonas coronafaciens</taxon>
    </lineage>
</organism>
<dbReference type="SMART" id="SM00283">
    <property type="entry name" value="MA"/>
    <property type="match status" value="1"/>
</dbReference>
<comment type="subcellular location">
    <subcellularLocation>
        <location evidence="1">Cell membrane</location>
    </subcellularLocation>
</comment>
<dbReference type="Pfam" id="PF12729">
    <property type="entry name" value="4HB_MCP_1"/>
    <property type="match status" value="1"/>
</dbReference>
<dbReference type="PRINTS" id="PR00260">
    <property type="entry name" value="CHEMTRNSDUCR"/>
</dbReference>
<dbReference type="Proteomes" id="UP000037201">
    <property type="component" value="Unassembled WGS sequence"/>
</dbReference>
<dbReference type="EMBL" id="JUEU01000095">
    <property type="protein sequence ID" value="KOP59876.1"/>
    <property type="molecule type" value="Genomic_DNA"/>
</dbReference>
<dbReference type="RefSeq" id="WP_053481556.1">
    <property type="nucleotide sequence ID" value="NZ_JTHM01000140.1"/>
</dbReference>
<keyword evidence="5" id="KW-0812">Transmembrane</keyword>
<protein>
    <submittedName>
        <fullName evidence="13">Chemotaxis protein</fullName>
    </submittedName>
</protein>
<keyword evidence="14" id="KW-1185">Reference proteome</keyword>
<dbReference type="Gene3D" id="1.10.287.950">
    <property type="entry name" value="Methyl-accepting chemotaxis protein"/>
    <property type="match status" value="1"/>
</dbReference>
<name>A0ABR5JR14_9PSED</name>
<dbReference type="SUPFAM" id="SSF58104">
    <property type="entry name" value="Methyl-accepting chemotaxis protein (MCP) signaling domain"/>
    <property type="match status" value="1"/>
</dbReference>
<dbReference type="InterPro" id="IPR003660">
    <property type="entry name" value="HAMP_dom"/>
</dbReference>
<feature type="domain" description="HAMP" evidence="12">
    <location>
        <begin position="210"/>
        <end position="262"/>
    </location>
</feature>
<dbReference type="CDD" id="cd06225">
    <property type="entry name" value="HAMP"/>
    <property type="match status" value="1"/>
</dbReference>
<dbReference type="PANTHER" id="PTHR32089:SF120">
    <property type="entry name" value="METHYL-ACCEPTING CHEMOTAXIS PROTEIN TLPQ"/>
    <property type="match status" value="1"/>
</dbReference>
<reference evidence="13 14" key="2">
    <citation type="submission" date="2015-09" db="EMBL/GenBank/DDBJ databases">
        <title>Genome analysis of Pseudomonas syringae pv. porri LMG.</title>
        <authorList>
            <person name="Rombouts S."/>
        </authorList>
    </citation>
    <scope>NUCLEOTIDE SEQUENCE [LARGE SCALE GENOMIC DNA]</scope>
    <source>
        <strain evidence="13 14">LMG 28496</strain>
    </source>
</reference>
<evidence type="ECO:0000256" key="5">
    <source>
        <dbReference type="ARBA" id="ARBA00022692"/>
    </source>
</evidence>
<keyword evidence="2" id="KW-1003">Cell membrane</keyword>
<dbReference type="PROSITE" id="PS50111">
    <property type="entry name" value="CHEMOTAXIS_TRANSDUC_2"/>
    <property type="match status" value="1"/>
</dbReference>
<dbReference type="InterPro" id="IPR004089">
    <property type="entry name" value="MCPsignal_dom"/>
</dbReference>